<gene>
    <name evidence="2" type="ORF">SAMN04488135_103490</name>
</gene>
<feature type="signal peptide" evidence="1">
    <location>
        <begin position="1"/>
        <end position="30"/>
    </location>
</feature>
<dbReference type="EMBL" id="FQXE01000003">
    <property type="protein sequence ID" value="SHH54632.1"/>
    <property type="molecule type" value="Genomic_DNA"/>
</dbReference>
<organism evidence="2 3">
    <name type="scientific">Pollutimonas bauzanensis</name>
    <dbReference type="NCBI Taxonomy" id="658167"/>
    <lineage>
        <taxon>Bacteria</taxon>
        <taxon>Pseudomonadati</taxon>
        <taxon>Pseudomonadota</taxon>
        <taxon>Betaproteobacteria</taxon>
        <taxon>Burkholderiales</taxon>
        <taxon>Alcaligenaceae</taxon>
        <taxon>Pollutimonas</taxon>
    </lineage>
</organism>
<accession>A0A1M5TV24</accession>
<feature type="chain" id="PRO_5009914033" description="Lipoprotein" evidence="1">
    <location>
        <begin position="31"/>
        <end position="165"/>
    </location>
</feature>
<reference evidence="2 3" key="1">
    <citation type="submission" date="2016-11" db="EMBL/GenBank/DDBJ databases">
        <authorList>
            <person name="Jaros S."/>
            <person name="Januszkiewicz K."/>
            <person name="Wedrychowicz H."/>
        </authorList>
    </citation>
    <scope>NUCLEOTIDE SEQUENCE [LARGE SCALE GENOMIC DNA]</scope>
    <source>
        <strain evidence="2 3">CGMCC 1.10190</strain>
    </source>
</reference>
<dbReference type="AlphaFoldDB" id="A0A1M5TV24"/>
<name>A0A1M5TV24_9BURK</name>
<evidence type="ECO:0000313" key="3">
    <source>
        <dbReference type="Proteomes" id="UP000184226"/>
    </source>
</evidence>
<keyword evidence="3" id="KW-1185">Reference proteome</keyword>
<protein>
    <recommendedName>
        <fullName evidence="4">Lipoprotein</fullName>
    </recommendedName>
</protein>
<dbReference type="RefSeq" id="WP_073102633.1">
    <property type="nucleotide sequence ID" value="NZ_FQXE01000003.1"/>
</dbReference>
<evidence type="ECO:0000313" key="2">
    <source>
        <dbReference type="EMBL" id="SHH54632.1"/>
    </source>
</evidence>
<proteinExistence type="predicted"/>
<keyword evidence="1" id="KW-0732">Signal</keyword>
<sequence length="165" mass="17493">MYDFLLRPRALAAGLAAAVFMAGCAAPVVAPPPPAKKEAPKCQAAAAGDALVGNWLSARRQKGVAGELRTLFTLHPDGAMAYTEQLKRGKNPSQGLDETGCWQRDKQTLVLQTLLSNGAPVSLDDPIYTNRYTIISASGNALTLQGPDGVAIKAKRMSPGYRLPF</sequence>
<dbReference type="PROSITE" id="PS51257">
    <property type="entry name" value="PROKAR_LIPOPROTEIN"/>
    <property type="match status" value="1"/>
</dbReference>
<evidence type="ECO:0000256" key="1">
    <source>
        <dbReference type="SAM" id="SignalP"/>
    </source>
</evidence>
<dbReference type="OrthoDB" id="8634872at2"/>
<evidence type="ECO:0008006" key="4">
    <source>
        <dbReference type="Google" id="ProtNLM"/>
    </source>
</evidence>
<dbReference type="Proteomes" id="UP000184226">
    <property type="component" value="Unassembled WGS sequence"/>
</dbReference>